<protein>
    <submittedName>
        <fullName evidence="1">Uncharacterized protein</fullName>
    </submittedName>
</protein>
<accession>A0A3B0ZJX5</accession>
<dbReference type="AlphaFoldDB" id="A0A3B0ZJX5"/>
<sequence length="55" mass="6274">MNLRNNDGIDRQFKCELRAKLLCFRRMQQSLGFGSVTCDPGTACFAECKPMILFV</sequence>
<evidence type="ECO:0000313" key="1">
    <source>
        <dbReference type="EMBL" id="VAW93758.1"/>
    </source>
</evidence>
<reference evidence="1" key="1">
    <citation type="submission" date="2018-06" db="EMBL/GenBank/DDBJ databases">
        <authorList>
            <person name="Zhirakovskaya E."/>
        </authorList>
    </citation>
    <scope>NUCLEOTIDE SEQUENCE</scope>
</reference>
<dbReference type="EMBL" id="UOFV01000001">
    <property type="protein sequence ID" value="VAW93758.1"/>
    <property type="molecule type" value="Genomic_DNA"/>
</dbReference>
<organism evidence="1">
    <name type="scientific">hydrothermal vent metagenome</name>
    <dbReference type="NCBI Taxonomy" id="652676"/>
    <lineage>
        <taxon>unclassified sequences</taxon>
        <taxon>metagenomes</taxon>
        <taxon>ecological metagenomes</taxon>
    </lineage>
</organism>
<proteinExistence type="predicted"/>
<name>A0A3B0ZJX5_9ZZZZ</name>
<gene>
    <name evidence="1" type="ORF">MNBD_GAMMA19-372</name>
</gene>